<dbReference type="InterPro" id="IPR000719">
    <property type="entry name" value="Prot_kinase_dom"/>
</dbReference>
<feature type="non-terminal residue" evidence="2">
    <location>
        <position position="72"/>
    </location>
</feature>
<dbReference type="InterPro" id="IPR011009">
    <property type="entry name" value="Kinase-like_dom_sf"/>
</dbReference>
<dbReference type="Pfam" id="PF00069">
    <property type="entry name" value="Pkinase"/>
    <property type="match status" value="1"/>
</dbReference>
<proteinExistence type="predicted"/>
<keyword evidence="3" id="KW-1185">Reference proteome</keyword>
<gene>
    <name evidence="2" type="ORF">THASP1DRAFT_2799</name>
</gene>
<dbReference type="EMBL" id="KZ992432">
    <property type="protein sequence ID" value="RKP10926.1"/>
    <property type="molecule type" value="Genomic_DNA"/>
</dbReference>
<accession>A0A4P9XX45</accession>
<keyword evidence="2" id="KW-0808">Transferase</keyword>
<protein>
    <submittedName>
        <fullName evidence="2">Kinase-like domain-containing protein</fullName>
    </submittedName>
</protein>
<dbReference type="GO" id="GO:0004674">
    <property type="term" value="F:protein serine/threonine kinase activity"/>
    <property type="evidence" value="ECO:0007669"/>
    <property type="project" value="TreeGrafter"/>
</dbReference>
<sequence length="72" mass="7569">QLLTALKGLHQRGLVHLDVNPANMMQDAQGNLVLIDFGLARDVPADGPYAGCSSGIRPCGTPGYIAPELLRA</sequence>
<evidence type="ECO:0000313" key="3">
    <source>
        <dbReference type="Proteomes" id="UP000271241"/>
    </source>
</evidence>
<feature type="domain" description="Protein kinase" evidence="1">
    <location>
        <begin position="1"/>
        <end position="72"/>
    </location>
</feature>
<name>A0A4P9XX45_9FUNG</name>
<dbReference type="GO" id="GO:0005524">
    <property type="term" value="F:ATP binding"/>
    <property type="evidence" value="ECO:0007669"/>
    <property type="project" value="InterPro"/>
</dbReference>
<dbReference type="PROSITE" id="PS50011">
    <property type="entry name" value="PROTEIN_KINASE_DOM"/>
    <property type="match status" value="1"/>
</dbReference>
<dbReference type="GO" id="GO:0044773">
    <property type="term" value="P:mitotic DNA damage checkpoint signaling"/>
    <property type="evidence" value="ECO:0007669"/>
    <property type="project" value="TreeGrafter"/>
</dbReference>
<dbReference type="PANTHER" id="PTHR44167">
    <property type="entry name" value="OVARIAN-SPECIFIC SERINE/THREONINE-PROTEIN KINASE LOK-RELATED"/>
    <property type="match status" value="1"/>
</dbReference>
<dbReference type="Gene3D" id="1.10.510.10">
    <property type="entry name" value="Transferase(Phosphotransferase) domain 1"/>
    <property type="match status" value="1"/>
</dbReference>
<dbReference type="PANTHER" id="PTHR44167:SF24">
    <property type="entry name" value="SERINE_THREONINE-PROTEIN KINASE CHK2"/>
    <property type="match status" value="1"/>
</dbReference>
<dbReference type="AlphaFoldDB" id="A0A4P9XX45"/>
<dbReference type="OrthoDB" id="4062651at2759"/>
<reference evidence="3" key="1">
    <citation type="journal article" date="2018" name="Nat. Microbiol.">
        <title>Leveraging single-cell genomics to expand the fungal tree of life.</title>
        <authorList>
            <person name="Ahrendt S.R."/>
            <person name="Quandt C.A."/>
            <person name="Ciobanu D."/>
            <person name="Clum A."/>
            <person name="Salamov A."/>
            <person name="Andreopoulos B."/>
            <person name="Cheng J.F."/>
            <person name="Woyke T."/>
            <person name="Pelin A."/>
            <person name="Henrissat B."/>
            <person name="Reynolds N.K."/>
            <person name="Benny G.L."/>
            <person name="Smith M.E."/>
            <person name="James T.Y."/>
            <person name="Grigoriev I.V."/>
        </authorList>
    </citation>
    <scope>NUCLEOTIDE SEQUENCE [LARGE SCALE GENOMIC DNA]</scope>
    <source>
        <strain evidence="3">RSA 1356</strain>
    </source>
</reference>
<organism evidence="2 3">
    <name type="scientific">Thamnocephalis sphaerospora</name>
    <dbReference type="NCBI Taxonomy" id="78915"/>
    <lineage>
        <taxon>Eukaryota</taxon>
        <taxon>Fungi</taxon>
        <taxon>Fungi incertae sedis</taxon>
        <taxon>Zoopagomycota</taxon>
        <taxon>Zoopagomycotina</taxon>
        <taxon>Zoopagomycetes</taxon>
        <taxon>Zoopagales</taxon>
        <taxon>Sigmoideomycetaceae</taxon>
        <taxon>Thamnocephalis</taxon>
    </lineage>
</organism>
<dbReference type="GO" id="GO:0005634">
    <property type="term" value="C:nucleus"/>
    <property type="evidence" value="ECO:0007669"/>
    <property type="project" value="TreeGrafter"/>
</dbReference>
<dbReference type="Proteomes" id="UP000271241">
    <property type="component" value="Unassembled WGS sequence"/>
</dbReference>
<feature type="non-terminal residue" evidence="2">
    <location>
        <position position="1"/>
    </location>
</feature>
<evidence type="ECO:0000313" key="2">
    <source>
        <dbReference type="EMBL" id="RKP10926.1"/>
    </source>
</evidence>
<evidence type="ECO:0000259" key="1">
    <source>
        <dbReference type="PROSITE" id="PS50011"/>
    </source>
</evidence>
<dbReference type="SUPFAM" id="SSF56112">
    <property type="entry name" value="Protein kinase-like (PK-like)"/>
    <property type="match status" value="1"/>
</dbReference>
<keyword evidence="2" id="KW-0418">Kinase</keyword>